<sequence length="89" mass="10179">MVDLKQQLNTLDYFGVVAVWVAFFSVVAIISMTCILWCCVTKDDDVTVFQKWGMGPHERENELSVKSCARIVDIISSSRKILVLFPLYF</sequence>
<keyword evidence="1" id="KW-1133">Transmembrane helix</keyword>
<organism evidence="2 3">
    <name type="scientific">Mesorhabditis belari</name>
    <dbReference type="NCBI Taxonomy" id="2138241"/>
    <lineage>
        <taxon>Eukaryota</taxon>
        <taxon>Metazoa</taxon>
        <taxon>Ecdysozoa</taxon>
        <taxon>Nematoda</taxon>
        <taxon>Chromadorea</taxon>
        <taxon>Rhabditida</taxon>
        <taxon>Rhabditina</taxon>
        <taxon>Rhabditomorpha</taxon>
        <taxon>Rhabditoidea</taxon>
        <taxon>Rhabditidae</taxon>
        <taxon>Mesorhabditinae</taxon>
        <taxon>Mesorhabditis</taxon>
    </lineage>
</organism>
<keyword evidence="1" id="KW-0812">Transmembrane</keyword>
<evidence type="ECO:0000313" key="2">
    <source>
        <dbReference type="Proteomes" id="UP000887575"/>
    </source>
</evidence>
<evidence type="ECO:0000313" key="3">
    <source>
        <dbReference type="WBParaSite" id="MBELARI_LOCUS2239"/>
    </source>
</evidence>
<name>A0AAF3F5U8_9BILA</name>
<dbReference type="Pfam" id="PF21525">
    <property type="entry name" value="Nlp36"/>
    <property type="match status" value="1"/>
</dbReference>
<evidence type="ECO:0000256" key="1">
    <source>
        <dbReference type="SAM" id="Phobius"/>
    </source>
</evidence>
<reference evidence="3" key="1">
    <citation type="submission" date="2024-02" db="UniProtKB">
        <authorList>
            <consortium name="WormBaseParasite"/>
        </authorList>
    </citation>
    <scope>IDENTIFICATION</scope>
</reference>
<feature type="transmembrane region" description="Helical" evidence="1">
    <location>
        <begin position="13"/>
        <end position="40"/>
    </location>
</feature>
<dbReference type="AlphaFoldDB" id="A0AAF3F5U8"/>
<protein>
    <submittedName>
        <fullName evidence="3">Uncharacterized protein</fullName>
    </submittedName>
</protein>
<keyword evidence="1" id="KW-0472">Membrane</keyword>
<keyword evidence="2" id="KW-1185">Reference proteome</keyword>
<dbReference type="WBParaSite" id="MBELARI_LOCUS2239">
    <property type="protein sequence ID" value="MBELARI_LOCUS2239"/>
    <property type="gene ID" value="MBELARI_LOCUS2239"/>
</dbReference>
<accession>A0AAF3F5U8</accession>
<proteinExistence type="predicted"/>
<dbReference type="Proteomes" id="UP000887575">
    <property type="component" value="Unassembled WGS sequence"/>
</dbReference>